<evidence type="ECO:0000313" key="6">
    <source>
        <dbReference type="Proteomes" id="UP001652582"/>
    </source>
</evidence>
<evidence type="ECO:0000256" key="2">
    <source>
        <dbReference type="ARBA" id="ARBA00022676"/>
    </source>
</evidence>
<reference evidence="7" key="2">
    <citation type="submission" date="2025-08" db="UniProtKB">
        <authorList>
            <consortium name="RefSeq"/>
        </authorList>
    </citation>
    <scope>IDENTIFICATION</scope>
</reference>
<dbReference type="InterPro" id="IPR035595">
    <property type="entry name" value="UDP_glycos_trans_CS"/>
</dbReference>
<proteinExistence type="inferred from homology"/>
<evidence type="ECO:0000313" key="7">
    <source>
        <dbReference type="RefSeq" id="XP_052744247.1"/>
    </source>
</evidence>
<comment type="similarity">
    <text evidence="1 4">Belongs to the UDP-glycosyltransferase family.</text>
</comment>
<keyword evidence="3 4" id="KW-0808">Transferase</keyword>
<keyword evidence="5" id="KW-1133">Transmembrane helix</keyword>
<organism evidence="6 7">
    <name type="scientific">Bicyclus anynana</name>
    <name type="common">Squinting bush brown butterfly</name>
    <dbReference type="NCBI Taxonomy" id="110368"/>
    <lineage>
        <taxon>Eukaryota</taxon>
        <taxon>Metazoa</taxon>
        <taxon>Ecdysozoa</taxon>
        <taxon>Arthropoda</taxon>
        <taxon>Hexapoda</taxon>
        <taxon>Insecta</taxon>
        <taxon>Pterygota</taxon>
        <taxon>Neoptera</taxon>
        <taxon>Endopterygota</taxon>
        <taxon>Lepidoptera</taxon>
        <taxon>Glossata</taxon>
        <taxon>Ditrysia</taxon>
        <taxon>Papilionoidea</taxon>
        <taxon>Nymphalidae</taxon>
        <taxon>Satyrinae</taxon>
        <taxon>Satyrini</taxon>
        <taxon>Mycalesina</taxon>
        <taxon>Bicyclus</taxon>
    </lineage>
</organism>
<keyword evidence="5" id="KW-0812">Transmembrane</keyword>
<sequence>MSTRLKISTVVCFISFNLYLTSGARILGVFPTPSISHQVVFRPLVQELVKRGHEVTVITTDPAFKPGQAPTNLTEIDVHDLSYKIWINALEEMKTGIEDDDVYSQIQVVIISMSKVFEAQIATDEVQKIITKKKGQFDLLLLEAFIKPTLAFTHVFNVPTIQISSFGGLQYNFEVVGAPLHPLLYPTIVSQRIYNLSSFEKLQQLYKLLKINRFYDLAEQDDDKLLKKIFGPDIPSLRDLTHNVHMLFLNFHPMWSNNQPVPPSVVCIRGIHNDQQKELPKDLNDLLNKSKHGVIYFSFGTNVRPSIMPQKKVQMMIKVFSELPYDVIWKWDLDSMPGKSDNIKLYKWLPQSDLLRHPKIKLFITQGGLQSTDEAIDAGVPLIGIPLLGDQWYNTEKYQYHKIGVKLDMPSLTEEIFKNAIVTVISDRSYRENIIRLRNIFRDEPQTPLERAVWWTEYVLRHGGAKHLRAAGANISWTQYLEIQLIVIVLPVLLFVILLFVWVLKFLKHFVREIIGSMIKIKTN</sequence>
<evidence type="ECO:0000256" key="3">
    <source>
        <dbReference type="ARBA" id="ARBA00022679"/>
    </source>
</evidence>
<dbReference type="Gene3D" id="3.40.50.2000">
    <property type="entry name" value="Glycogen Phosphorylase B"/>
    <property type="match status" value="2"/>
</dbReference>
<evidence type="ECO:0000256" key="5">
    <source>
        <dbReference type="RuleBase" id="RU362059"/>
    </source>
</evidence>
<dbReference type="SUPFAM" id="SSF53756">
    <property type="entry name" value="UDP-Glycosyltransferase/glycogen phosphorylase"/>
    <property type="match status" value="1"/>
</dbReference>
<protein>
    <recommendedName>
        <fullName evidence="5">UDP-glucuronosyltransferase</fullName>
        <ecNumber evidence="5">2.4.1.17</ecNumber>
    </recommendedName>
</protein>
<dbReference type="EC" id="2.4.1.17" evidence="5"/>
<dbReference type="CDD" id="cd03784">
    <property type="entry name" value="GT1_Gtf-like"/>
    <property type="match status" value="1"/>
</dbReference>
<feature type="transmembrane region" description="Helical" evidence="5">
    <location>
        <begin position="483"/>
        <end position="504"/>
    </location>
</feature>
<dbReference type="InterPro" id="IPR002213">
    <property type="entry name" value="UDP_glucos_trans"/>
</dbReference>
<dbReference type="PANTHER" id="PTHR48043">
    <property type="entry name" value="EG:EG0003.4 PROTEIN-RELATED"/>
    <property type="match status" value="1"/>
</dbReference>
<gene>
    <name evidence="7" type="primary">LOC112045614</name>
</gene>
<dbReference type="Proteomes" id="UP001652582">
    <property type="component" value="Chromosome 2"/>
</dbReference>
<evidence type="ECO:0000256" key="1">
    <source>
        <dbReference type="ARBA" id="ARBA00009995"/>
    </source>
</evidence>
<dbReference type="PROSITE" id="PS00375">
    <property type="entry name" value="UDPGT"/>
    <property type="match status" value="1"/>
</dbReference>
<accession>A0ABM3LYT7</accession>
<keyword evidence="6" id="KW-1185">Reference proteome</keyword>
<keyword evidence="5" id="KW-0472">Membrane</keyword>
<dbReference type="RefSeq" id="XP_052744247.1">
    <property type="nucleotide sequence ID" value="XM_052888287.1"/>
</dbReference>
<evidence type="ECO:0000256" key="4">
    <source>
        <dbReference type="RuleBase" id="RU003718"/>
    </source>
</evidence>
<keyword evidence="2 4" id="KW-0328">Glycosyltransferase</keyword>
<dbReference type="Pfam" id="PF00201">
    <property type="entry name" value="UDPGT"/>
    <property type="match status" value="1"/>
</dbReference>
<comment type="subcellular location">
    <subcellularLocation>
        <location evidence="5">Membrane</location>
        <topology evidence="5">Single-pass membrane protein</topology>
    </subcellularLocation>
</comment>
<name>A0ABM3LYT7_BICAN</name>
<reference evidence="6" key="1">
    <citation type="submission" date="2025-05" db="UniProtKB">
        <authorList>
            <consortium name="RefSeq"/>
        </authorList>
    </citation>
    <scope>NUCLEOTIDE SEQUENCE [LARGE SCALE GENOMIC DNA]</scope>
</reference>
<dbReference type="PANTHER" id="PTHR48043:SF145">
    <property type="entry name" value="FI06409P-RELATED"/>
    <property type="match status" value="1"/>
</dbReference>
<comment type="catalytic activity">
    <reaction evidence="5">
        <text>glucuronate acceptor + UDP-alpha-D-glucuronate = acceptor beta-D-glucuronoside + UDP + H(+)</text>
        <dbReference type="Rhea" id="RHEA:21032"/>
        <dbReference type="ChEBI" id="CHEBI:15378"/>
        <dbReference type="ChEBI" id="CHEBI:58052"/>
        <dbReference type="ChEBI" id="CHEBI:58223"/>
        <dbReference type="ChEBI" id="CHEBI:132367"/>
        <dbReference type="ChEBI" id="CHEBI:132368"/>
        <dbReference type="EC" id="2.4.1.17"/>
    </reaction>
</comment>
<dbReference type="InterPro" id="IPR050271">
    <property type="entry name" value="UDP-glycosyltransferase"/>
</dbReference>
<dbReference type="GeneID" id="112045614"/>